<evidence type="ECO:0000259" key="1">
    <source>
        <dbReference type="Pfam" id="PF01368"/>
    </source>
</evidence>
<dbReference type="InterPro" id="IPR001667">
    <property type="entry name" value="DDH_dom"/>
</dbReference>
<dbReference type="EMBL" id="JAHQCW010000014">
    <property type="protein sequence ID" value="MBU9736904.1"/>
    <property type="molecule type" value="Genomic_DNA"/>
</dbReference>
<protein>
    <submittedName>
        <fullName evidence="3">Bifunctional oligoribonuclease/PAP phosphatase NrnA</fullName>
    </submittedName>
</protein>
<dbReference type="SUPFAM" id="SSF64182">
    <property type="entry name" value="DHH phosphoesterases"/>
    <property type="match status" value="1"/>
</dbReference>
<gene>
    <name evidence="3" type="ORF">KTH89_10170</name>
</gene>
<name>A0A949JYG2_9FIRM</name>
<dbReference type="InterPro" id="IPR051319">
    <property type="entry name" value="Oligoribo/pAp-PDE_c-di-AMP_PDE"/>
</dbReference>
<feature type="domain" description="DHHA1" evidence="2">
    <location>
        <begin position="238"/>
        <end position="298"/>
    </location>
</feature>
<evidence type="ECO:0000313" key="3">
    <source>
        <dbReference type="EMBL" id="MBU9736904.1"/>
    </source>
</evidence>
<dbReference type="PANTHER" id="PTHR47618:SF1">
    <property type="entry name" value="BIFUNCTIONAL OLIGORIBONUCLEASE AND PAP PHOSPHATASE NRNA"/>
    <property type="match status" value="1"/>
</dbReference>
<dbReference type="Pfam" id="PF01368">
    <property type="entry name" value="DHH"/>
    <property type="match status" value="1"/>
</dbReference>
<dbReference type="RefSeq" id="WP_158344097.1">
    <property type="nucleotide sequence ID" value="NZ_JAHQCW010000014.1"/>
</dbReference>
<organism evidence="3 4">
    <name type="scientific">Diplocloster agilis</name>
    <dbReference type="NCBI Taxonomy" id="2850323"/>
    <lineage>
        <taxon>Bacteria</taxon>
        <taxon>Bacillati</taxon>
        <taxon>Bacillota</taxon>
        <taxon>Clostridia</taxon>
        <taxon>Lachnospirales</taxon>
        <taxon>Lachnospiraceae</taxon>
        <taxon>Diplocloster</taxon>
    </lineage>
</organism>
<dbReference type="Gene3D" id="3.90.1640.10">
    <property type="entry name" value="inorganic pyrophosphatase (n-terminal core)"/>
    <property type="match status" value="1"/>
</dbReference>
<feature type="domain" description="DDH" evidence="1">
    <location>
        <begin position="14"/>
        <end position="153"/>
    </location>
</feature>
<keyword evidence="4" id="KW-1185">Reference proteome</keyword>
<dbReference type="InterPro" id="IPR038763">
    <property type="entry name" value="DHH_sf"/>
</dbReference>
<dbReference type="Gene3D" id="3.10.310.30">
    <property type="match status" value="1"/>
</dbReference>
<sequence length="322" mass="35638">MINLTSELENVRTVAIAGHVKPDGDCIGSCLGMYLYLTTCFPDVQTDVFLGKIAPEYGFLKGVDQIRHEIDGAGPYDVFISLDSSDKERLGAAGELFDTAKKTICIDHHVSNQGFAQVNYIVPDASSTSELVFEVIGEENVTREMAEAIYTGIASDTGVFQYSCTSSRTMKIAGILMDKGIDFSWIVDETFYKKTYLQNQILGRALMESMLLLDGKCIVSGFRKKDMDFYHVGPLDFEGIVNQLRLTEGVEVAVFLYESGNQEFKVSMRSKSQVDVSEIAVYFGGGGHVRAAGCTMQGTMFDVINNLTPHIEKQLKRKVEQE</sequence>
<dbReference type="InterPro" id="IPR003156">
    <property type="entry name" value="DHHA1_dom"/>
</dbReference>
<proteinExistence type="predicted"/>
<dbReference type="GO" id="GO:0003676">
    <property type="term" value="F:nucleic acid binding"/>
    <property type="evidence" value="ECO:0007669"/>
    <property type="project" value="InterPro"/>
</dbReference>
<reference evidence="3" key="1">
    <citation type="submission" date="2021-06" db="EMBL/GenBank/DDBJ databases">
        <title>Description of novel taxa of the family Lachnospiraceae.</title>
        <authorList>
            <person name="Chaplin A.V."/>
            <person name="Sokolova S.R."/>
            <person name="Pikina A.P."/>
            <person name="Korzhanova M."/>
            <person name="Belova V."/>
            <person name="Korostin D."/>
            <person name="Efimov B.A."/>
        </authorList>
    </citation>
    <scope>NUCLEOTIDE SEQUENCE</scope>
    <source>
        <strain evidence="3">ASD5720</strain>
    </source>
</reference>
<dbReference type="Proteomes" id="UP000712157">
    <property type="component" value="Unassembled WGS sequence"/>
</dbReference>
<evidence type="ECO:0000313" key="4">
    <source>
        <dbReference type="Proteomes" id="UP000712157"/>
    </source>
</evidence>
<evidence type="ECO:0000259" key="2">
    <source>
        <dbReference type="Pfam" id="PF02272"/>
    </source>
</evidence>
<comment type="caution">
    <text evidence="3">The sequence shown here is derived from an EMBL/GenBank/DDBJ whole genome shotgun (WGS) entry which is preliminary data.</text>
</comment>
<dbReference type="Pfam" id="PF02272">
    <property type="entry name" value="DHHA1"/>
    <property type="match status" value="1"/>
</dbReference>
<dbReference type="AlphaFoldDB" id="A0A949JYG2"/>
<dbReference type="PANTHER" id="PTHR47618">
    <property type="entry name" value="BIFUNCTIONAL OLIGORIBONUCLEASE AND PAP PHOSPHATASE NRNA"/>
    <property type="match status" value="1"/>
</dbReference>
<accession>A0A949JYG2</accession>